<dbReference type="Pfam" id="PF01261">
    <property type="entry name" value="AP_endonuc_2"/>
    <property type="match status" value="1"/>
</dbReference>
<dbReference type="AlphaFoldDB" id="A0A135ID21"/>
<dbReference type="PANTHER" id="PTHR12110">
    <property type="entry name" value="HYDROXYPYRUVATE ISOMERASE"/>
    <property type="match status" value="1"/>
</dbReference>
<accession>A0A135ID21</accession>
<protein>
    <recommendedName>
        <fullName evidence="1">Xylose isomerase-like TIM barrel domain-containing protein</fullName>
    </recommendedName>
</protein>
<feature type="domain" description="Xylose isomerase-like TIM barrel" evidence="1">
    <location>
        <begin position="87"/>
        <end position="221"/>
    </location>
</feature>
<keyword evidence="3" id="KW-1185">Reference proteome</keyword>
<evidence type="ECO:0000313" key="3">
    <source>
        <dbReference type="Proteomes" id="UP000070529"/>
    </source>
</evidence>
<dbReference type="PANTHER" id="PTHR12110:SF41">
    <property type="entry name" value="INOSOSE DEHYDRATASE"/>
    <property type="match status" value="1"/>
</dbReference>
<dbReference type="Proteomes" id="UP000070529">
    <property type="component" value="Unassembled WGS sequence"/>
</dbReference>
<name>A0A135ID21_9GAMM</name>
<proteinExistence type="predicted"/>
<organism evidence="2 3">
    <name type="scientific">Enterovibrio coralii</name>
    <dbReference type="NCBI Taxonomy" id="294935"/>
    <lineage>
        <taxon>Bacteria</taxon>
        <taxon>Pseudomonadati</taxon>
        <taxon>Pseudomonadota</taxon>
        <taxon>Gammaproteobacteria</taxon>
        <taxon>Vibrionales</taxon>
        <taxon>Vibrionaceae</taxon>
        <taxon>Enterovibrio</taxon>
    </lineage>
</organism>
<sequence>MQLGAQIYALGESVIRKESQAIFDRFAAMEYQGIEMPFMMDIKDALNQSGLKYSALHVGPDLLVNPQNLIEHMLLSDCRHLCLSGPIGWHDRTLENFQTTSSLINEKAAMFLKEGIQVHYHNHDFEFLPLGSLAQRPIDILLSELDPNLVNLCVDTGWLNLVGTCPITFLSTHKNRISYVHLRDFKGSVSSELGGGQIDLTSIVDEIKTNSAIDWVVIELDPVPYIEKKFENSRVYLAKHGCL</sequence>
<dbReference type="STRING" id="294935.ATN88_06655"/>
<evidence type="ECO:0000259" key="1">
    <source>
        <dbReference type="Pfam" id="PF01261"/>
    </source>
</evidence>
<dbReference type="InterPro" id="IPR050312">
    <property type="entry name" value="IolE/XylAMocC-like"/>
</dbReference>
<dbReference type="SUPFAM" id="SSF51658">
    <property type="entry name" value="Xylose isomerase-like"/>
    <property type="match status" value="1"/>
</dbReference>
<dbReference type="RefSeq" id="WP_067411554.1">
    <property type="nucleotide sequence ID" value="NZ_LNTY01000006.1"/>
</dbReference>
<comment type="caution">
    <text evidence="2">The sequence shown here is derived from an EMBL/GenBank/DDBJ whole genome shotgun (WGS) entry which is preliminary data.</text>
</comment>
<reference evidence="2 3" key="1">
    <citation type="submission" date="2015-11" db="EMBL/GenBank/DDBJ databases">
        <title>Genomic Taxonomy of the Vibrionaceae.</title>
        <authorList>
            <person name="Gomez-Gil B."/>
            <person name="Enciso-Ibarra J."/>
        </authorList>
    </citation>
    <scope>NUCLEOTIDE SEQUENCE [LARGE SCALE GENOMIC DNA]</scope>
    <source>
        <strain evidence="2 3">CAIM 912</strain>
    </source>
</reference>
<dbReference type="InterPro" id="IPR036237">
    <property type="entry name" value="Xyl_isomerase-like_sf"/>
</dbReference>
<evidence type="ECO:0000313" key="2">
    <source>
        <dbReference type="EMBL" id="KXF83339.1"/>
    </source>
</evidence>
<dbReference type="EMBL" id="LNTY01000006">
    <property type="protein sequence ID" value="KXF83339.1"/>
    <property type="molecule type" value="Genomic_DNA"/>
</dbReference>
<gene>
    <name evidence="2" type="ORF">ATN88_06655</name>
</gene>
<dbReference type="InterPro" id="IPR013022">
    <property type="entry name" value="Xyl_isomerase-like_TIM-brl"/>
</dbReference>
<dbReference type="Gene3D" id="3.20.20.150">
    <property type="entry name" value="Divalent-metal-dependent TIM barrel enzymes"/>
    <property type="match status" value="1"/>
</dbReference>
<dbReference type="OrthoDB" id="9798407at2"/>